<dbReference type="Proteomes" id="UP000316095">
    <property type="component" value="Unassembled WGS sequence"/>
</dbReference>
<reference evidence="1 2" key="1">
    <citation type="submission" date="2019-02" db="EMBL/GenBank/DDBJ databases">
        <title>Deep-cultivation of Planctomycetes and their phenomic and genomic characterization uncovers novel biology.</title>
        <authorList>
            <person name="Wiegand S."/>
            <person name="Jogler M."/>
            <person name="Boedeker C."/>
            <person name="Pinto D."/>
            <person name="Vollmers J."/>
            <person name="Rivas-Marin E."/>
            <person name="Kohn T."/>
            <person name="Peeters S.H."/>
            <person name="Heuer A."/>
            <person name="Rast P."/>
            <person name="Oberbeckmann S."/>
            <person name="Bunk B."/>
            <person name="Jeske O."/>
            <person name="Meyerdierks A."/>
            <person name="Storesund J.E."/>
            <person name="Kallscheuer N."/>
            <person name="Luecker S."/>
            <person name="Lage O.M."/>
            <person name="Pohl T."/>
            <person name="Merkel B.J."/>
            <person name="Hornburger P."/>
            <person name="Mueller R.-W."/>
            <person name="Bruemmer F."/>
            <person name="Labrenz M."/>
            <person name="Spormann A.M."/>
            <person name="Op Den Camp H."/>
            <person name="Overmann J."/>
            <person name="Amann R."/>
            <person name="Jetten M.S.M."/>
            <person name="Mascher T."/>
            <person name="Medema M.H."/>
            <person name="Devos D.P."/>
            <person name="Kaster A.-K."/>
            <person name="Ovreas L."/>
            <person name="Rohde M."/>
            <person name="Galperin M.Y."/>
            <person name="Jogler C."/>
        </authorList>
    </citation>
    <scope>NUCLEOTIDE SEQUENCE [LARGE SCALE GENOMIC DNA]</scope>
    <source>
        <strain evidence="1 2">Pan54</strain>
    </source>
</reference>
<comment type="caution">
    <text evidence="1">The sequence shown here is derived from an EMBL/GenBank/DDBJ whole genome shotgun (WGS) entry which is preliminary data.</text>
</comment>
<evidence type="ECO:0000313" key="1">
    <source>
        <dbReference type="EMBL" id="TWT63744.1"/>
    </source>
</evidence>
<evidence type="ECO:0000313" key="2">
    <source>
        <dbReference type="Proteomes" id="UP000316095"/>
    </source>
</evidence>
<organism evidence="1 2">
    <name type="scientific">Rubinisphaera italica</name>
    <dbReference type="NCBI Taxonomy" id="2527969"/>
    <lineage>
        <taxon>Bacteria</taxon>
        <taxon>Pseudomonadati</taxon>
        <taxon>Planctomycetota</taxon>
        <taxon>Planctomycetia</taxon>
        <taxon>Planctomycetales</taxon>
        <taxon>Planctomycetaceae</taxon>
        <taxon>Rubinisphaera</taxon>
    </lineage>
</organism>
<gene>
    <name evidence="1" type="ORF">Pan54_45020</name>
</gene>
<protein>
    <submittedName>
        <fullName evidence="1">Uncharacterized protein</fullName>
    </submittedName>
</protein>
<dbReference type="AlphaFoldDB" id="A0A5C5XLK3"/>
<dbReference type="EMBL" id="SJPG01000001">
    <property type="protein sequence ID" value="TWT63744.1"/>
    <property type="molecule type" value="Genomic_DNA"/>
</dbReference>
<keyword evidence="2" id="KW-1185">Reference proteome</keyword>
<dbReference type="RefSeq" id="WP_146505532.1">
    <property type="nucleotide sequence ID" value="NZ_SJPG01000001.1"/>
</dbReference>
<proteinExistence type="predicted"/>
<accession>A0A5C5XLK3</accession>
<name>A0A5C5XLK3_9PLAN</name>
<sequence length="105" mass="12426">MNKYSFTEKLHRKNIYTCILVKGQLTNEKNGYCYFGVFLKDFDSIRLHFESQKPFNPKDFNCIVLARAEGEPTDEVRHFMNRKFSFAEDKTILEISRKTHGPNKN</sequence>